<comment type="caution">
    <text evidence="2">The sequence shown here is derived from an EMBL/GenBank/DDBJ whole genome shotgun (WGS) entry which is preliminary data.</text>
</comment>
<accession>A0A934RUS5</accession>
<dbReference type="Pfam" id="PF11769">
    <property type="entry name" value="DUF3313"/>
    <property type="match status" value="1"/>
</dbReference>
<dbReference type="Proteomes" id="UP000617628">
    <property type="component" value="Unassembled WGS sequence"/>
</dbReference>
<dbReference type="RefSeq" id="WP_200355035.1">
    <property type="nucleotide sequence ID" value="NZ_JAENIL010000012.1"/>
</dbReference>
<keyword evidence="1" id="KW-0732">Signal</keyword>
<evidence type="ECO:0000256" key="1">
    <source>
        <dbReference type="SAM" id="SignalP"/>
    </source>
</evidence>
<name>A0A934RUS5_9BACT</name>
<sequence length="233" mass="25913">MKKLIQNLTLSCAILASAVVATEAQAKKNDLPETTPDGLVLIKKAKNVDYAYIKPGVDLSAYDEIIVLEPSITFQKHWQSDINSGRMINRITDDDIEFIQENAKELFLEQFSKSLEKKGYPVVFAPGDNVLLVRPAIVDLEINAPDVDRTAGMTHKTYAEYAGDATLMIELYDSETGELLARAGDRQRDFGDGFGRGYERTQFTNINDARSLFDTWARSLANGLERVKKASAS</sequence>
<feature type="signal peptide" evidence="1">
    <location>
        <begin position="1"/>
        <end position="26"/>
    </location>
</feature>
<gene>
    <name evidence="2" type="ORF">JIN87_08080</name>
</gene>
<evidence type="ECO:0000313" key="3">
    <source>
        <dbReference type="Proteomes" id="UP000617628"/>
    </source>
</evidence>
<dbReference type="AlphaFoldDB" id="A0A934RUS5"/>
<proteinExistence type="predicted"/>
<feature type="chain" id="PRO_5037727065" evidence="1">
    <location>
        <begin position="27"/>
        <end position="233"/>
    </location>
</feature>
<reference evidence="2" key="1">
    <citation type="submission" date="2021-01" db="EMBL/GenBank/DDBJ databases">
        <title>Modified the classification status of verrucomicrobia.</title>
        <authorList>
            <person name="Feng X."/>
        </authorList>
    </citation>
    <scope>NUCLEOTIDE SEQUENCE</scope>
    <source>
        <strain evidence="2">KCTC 13126</strain>
    </source>
</reference>
<organism evidence="2 3">
    <name type="scientific">Pelagicoccus mobilis</name>
    <dbReference type="NCBI Taxonomy" id="415221"/>
    <lineage>
        <taxon>Bacteria</taxon>
        <taxon>Pseudomonadati</taxon>
        <taxon>Verrucomicrobiota</taxon>
        <taxon>Opitutia</taxon>
        <taxon>Puniceicoccales</taxon>
        <taxon>Pelagicoccaceae</taxon>
        <taxon>Pelagicoccus</taxon>
    </lineage>
</organism>
<evidence type="ECO:0000313" key="2">
    <source>
        <dbReference type="EMBL" id="MBK1876821.1"/>
    </source>
</evidence>
<dbReference type="EMBL" id="JAENIL010000012">
    <property type="protein sequence ID" value="MBK1876821.1"/>
    <property type="molecule type" value="Genomic_DNA"/>
</dbReference>
<keyword evidence="3" id="KW-1185">Reference proteome</keyword>
<dbReference type="InterPro" id="IPR021747">
    <property type="entry name" value="DUF3313"/>
</dbReference>
<protein>
    <submittedName>
        <fullName evidence="2">DUF3313 family protein</fullName>
    </submittedName>
</protein>